<organism evidence="7 8">
    <name type="scientific">Negadavirga shengliensis</name>
    <dbReference type="NCBI Taxonomy" id="1389218"/>
    <lineage>
        <taxon>Bacteria</taxon>
        <taxon>Pseudomonadati</taxon>
        <taxon>Bacteroidota</taxon>
        <taxon>Cytophagia</taxon>
        <taxon>Cytophagales</taxon>
        <taxon>Cyclobacteriaceae</taxon>
        <taxon>Negadavirga</taxon>
    </lineage>
</organism>
<dbReference type="Proteomes" id="UP001595818">
    <property type="component" value="Unassembled WGS sequence"/>
</dbReference>
<dbReference type="PANTHER" id="PTHR11142">
    <property type="entry name" value="PSEUDOURIDYLATE SYNTHASE"/>
    <property type="match status" value="1"/>
</dbReference>
<proteinExistence type="inferred from homology"/>
<dbReference type="InterPro" id="IPR020097">
    <property type="entry name" value="PsdUridine_synth_TruA_a/b_dom"/>
</dbReference>
<keyword evidence="8" id="KW-1185">Reference proteome</keyword>
<dbReference type="InterPro" id="IPR020095">
    <property type="entry name" value="PsdUridine_synth_TruA_C"/>
</dbReference>
<sequence>MQNRPFTYLFWIQYLGLRYHGWQRQPGVKTVQGILERSIRYVLGHEDFTVLGASRTDSGVSCLKGAFELFLPSPLDPEQFLKTLNENLPSDIRILQGQKVPLDFNVIHHVVEKQYGYYFAVGEKPHPFWAGSLAYAGRALDIPLMQKGARLFVGKHDFRRFCSHGKHTDDFVREVVQAEISKAGSVWGGVLADNMYVFRVRAGGFLMHQVRRMMAALILLGKREISLEDISQALVSLEKSAFPPKAPANGLVLEEVVFSEATKTPGSPT</sequence>
<name>A0ABV9T747_9BACT</name>
<dbReference type="NCBIfam" id="TIGR00071">
    <property type="entry name" value="hisT_truA"/>
    <property type="match status" value="1"/>
</dbReference>
<dbReference type="InterPro" id="IPR020094">
    <property type="entry name" value="TruA/RsuA/RluB/E/F_N"/>
</dbReference>
<feature type="binding site" evidence="4">
    <location>
        <position position="115"/>
    </location>
    <ligand>
        <name>substrate</name>
    </ligand>
</feature>
<gene>
    <name evidence="4 7" type="primary">truA</name>
    <name evidence="7" type="ORF">ACFPFU_21590</name>
</gene>
<evidence type="ECO:0000256" key="4">
    <source>
        <dbReference type="HAMAP-Rule" id="MF_00171"/>
    </source>
</evidence>
<dbReference type="SUPFAM" id="SSF55120">
    <property type="entry name" value="Pseudouridine synthase"/>
    <property type="match status" value="1"/>
</dbReference>
<dbReference type="PANTHER" id="PTHR11142:SF0">
    <property type="entry name" value="TRNA PSEUDOURIDINE SYNTHASE-LIKE 1"/>
    <property type="match status" value="1"/>
</dbReference>
<dbReference type="InterPro" id="IPR001406">
    <property type="entry name" value="PsdUridine_synth_TruA"/>
</dbReference>
<evidence type="ECO:0000256" key="3">
    <source>
        <dbReference type="ARBA" id="ARBA00023235"/>
    </source>
</evidence>
<comment type="caution">
    <text evidence="4">Lacks conserved residue(s) required for the propagation of feature annotation.</text>
</comment>
<dbReference type="Gene3D" id="3.30.70.660">
    <property type="entry name" value="Pseudouridine synthase I, catalytic domain, C-terminal subdomain"/>
    <property type="match status" value="1"/>
</dbReference>
<comment type="function">
    <text evidence="4">Formation of pseudouridine at positions 38, 39 and 40 in the anticodon stem and loop of transfer RNAs.</text>
</comment>
<evidence type="ECO:0000313" key="7">
    <source>
        <dbReference type="EMBL" id="MFC4874311.1"/>
    </source>
</evidence>
<dbReference type="Pfam" id="PF01416">
    <property type="entry name" value="PseudoU_synth_1"/>
    <property type="match status" value="2"/>
</dbReference>
<keyword evidence="2 4" id="KW-0819">tRNA processing</keyword>
<dbReference type="GO" id="GO:0160147">
    <property type="term" value="F:tRNA pseudouridine(38-40) synthase activity"/>
    <property type="evidence" value="ECO:0007669"/>
    <property type="project" value="UniProtKB-EC"/>
</dbReference>
<comment type="subunit">
    <text evidence="4">Homodimer.</text>
</comment>
<accession>A0ABV9T747</accession>
<feature type="domain" description="Pseudouridine synthase I TruA alpha/beta" evidence="6">
    <location>
        <begin position="149"/>
        <end position="258"/>
    </location>
</feature>
<evidence type="ECO:0000313" key="8">
    <source>
        <dbReference type="Proteomes" id="UP001595818"/>
    </source>
</evidence>
<comment type="similarity">
    <text evidence="1 4 5">Belongs to the tRNA pseudouridine synthase TruA family.</text>
</comment>
<feature type="active site" description="Nucleophile" evidence="4">
    <location>
        <position position="57"/>
    </location>
</feature>
<dbReference type="EMBL" id="JBHSJJ010000017">
    <property type="protein sequence ID" value="MFC4874311.1"/>
    <property type="molecule type" value="Genomic_DNA"/>
</dbReference>
<dbReference type="EC" id="5.4.99.12" evidence="4"/>
<reference evidence="8" key="1">
    <citation type="journal article" date="2019" name="Int. J. Syst. Evol. Microbiol.">
        <title>The Global Catalogue of Microorganisms (GCM) 10K type strain sequencing project: providing services to taxonomists for standard genome sequencing and annotation.</title>
        <authorList>
            <consortium name="The Broad Institute Genomics Platform"/>
            <consortium name="The Broad Institute Genome Sequencing Center for Infectious Disease"/>
            <person name="Wu L."/>
            <person name="Ma J."/>
        </authorList>
    </citation>
    <scope>NUCLEOTIDE SEQUENCE [LARGE SCALE GENOMIC DNA]</scope>
    <source>
        <strain evidence="8">CGMCC 4.7466</strain>
    </source>
</reference>
<comment type="catalytic activity">
    <reaction evidence="4 5">
        <text>uridine(38/39/40) in tRNA = pseudouridine(38/39/40) in tRNA</text>
        <dbReference type="Rhea" id="RHEA:22376"/>
        <dbReference type="Rhea" id="RHEA-COMP:10085"/>
        <dbReference type="Rhea" id="RHEA-COMP:10087"/>
        <dbReference type="ChEBI" id="CHEBI:65314"/>
        <dbReference type="ChEBI" id="CHEBI:65315"/>
        <dbReference type="EC" id="5.4.99.12"/>
    </reaction>
</comment>
<dbReference type="RefSeq" id="WP_377068033.1">
    <property type="nucleotide sequence ID" value="NZ_JBHSJJ010000017.1"/>
</dbReference>
<comment type="caution">
    <text evidence="7">The sequence shown here is derived from an EMBL/GenBank/DDBJ whole genome shotgun (WGS) entry which is preliminary data.</text>
</comment>
<dbReference type="HAMAP" id="MF_00171">
    <property type="entry name" value="TruA"/>
    <property type="match status" value="1"/>
</dbReference>
<keyword evidence="3 4" id="KW-0413">Isomerase</keyword>
<evidence type="ECO:0000256" key="2">
    <source>
        <dbReference type="ARBA" id="ARBA00022694"/>
    </source>
</evidence>
<feature type="domain" description="Pseudouridine synthase I TruA alpha/beta" evidence="6">
    <location>
        <begin position="13"/>
        <end position="106"/>
    </location>
</feature>
<dbReference type="InterPro" id="IPR020103">
    <property type="entry name" value="PsdUridine_synth_cat_dom_sf"/>
</dbReference>
<evidence type="ECO:0000256" key="1">
    <source>
        <dbReference type="ARBA" id="ARBA00009375"/>
    </source>
</evidence>
<dbReference type="CDD" id="cd02570">
    <property type="entry name" value="PseudoU_synth_EcTruA"/>
    <property type="match status" value="1"/>
</dbReference>
<dbReference type="PIRSF" id="PIRSF001430">
    <property type="entry name" value="tRNA_psdUrid_synth"/>
    <property type="match status" value="1"/>
</dbReference>
<dbReference type="Gene3D" id="3.30.70.580">
    <property type="entry name" value="Pseudouridine synthase I, catalytic domain, N-terminal subdomain"/>
    <property type="match status" value="1"/>
</dbReference>
<protein>
    <recommendedName>
        <fullName evidence="4">tRNA pseudouridine synthase A</fullName>
        <ecNumber evidence="4">5.4.99.12</ecNumber>
    </recommendedName>
    <alternativeName>
        <fullName evidence="4">tRNA pseudouridine(38-40) synthase</fullName>
    </alternativeName>
    <alternativeName>
        <fullName evidence="4">tRNA pseudouridylate synthase I</fullName>
    </alternativeName>
    <alternativeName>
        <fullName evidence="4">tRNA-uridine isomerase I</fullName>
    </alternativeName>
</protein>
<evidence type="ECO:0000259" key="6">
    <source>
        <dbReference type="Pfam" id="PF01416"/>
    </source>
</evidence>
<evidence type="ECO:0000256" key="5">
    <source>
        <dbReference type="RuleBase" id="RU003792"/>
    </source>
</evidence>